<dbReference type="Pfam" id="PF07366">
    <property type="entry name" value="SnoaL"/>
    <property type="match status" value="1"/>
</dbReference>
<keyword evidence="2" id="KW-1185">Reference proteome</keyword>
<dbReference type="PANTHER" id="PTHR38436">
    <property type="entry name" value="POLYKETIDE CYCLASE SNOAL-LIKE DOMAIN"/>
    <property type="match status" value="1"/>
</dbReference>
<evidence type="ECO:0008006" key="3">
    <source>
        <dbReference type="Google" id="ProtNLM"/>
    </source>
</evidence>
<dbReference type="EMBL" id="JQGC01000007">
    <property type="protein sequence ID" value="KFL31277.1"/>
    <property type="molecule type" value="Genomic_DNA"/>
</dbReference>
<dbReference type="SUPFAM" id="SSF54427">
    <property type="entry name" value="NTF2-like"/>
    <property type="match status" value="2"/>
</dbReference>
<accession>A0A087M324</accession>
<dbReference type="Proteomes" id="UP000028981">
    <property type="component" value="Unassembled WGS sequence"/>
</dbReference>
<gene>
    <name evidence="1" type="ORF">JP75_10325</name>
</gene>
<reference evidence="1 2" key="1">
    <citation type="submission" date="2014-08" db="EMBL/GenBank/DDBJ databases">
        <authorList>
            <person name="Hassan Y.I."/>
            <person name="Lepp D."/>
            <person name="Zhou T."/>
        </authorList>
    </citation>
    <scope>NUCLEOTIDE SEQUENCE [LARGE SCALE GENOMIC DNA]</scope>
    <source>
        <strain evidence="1 2">IFO13584</strain>
    </source>
</reference>
<sequence length="331" mass="38124">MRGFEDHYTDIVDFTIRGTHRAWEEKDIGYVYDFYKHNILIQDEFSTRSGRDGVIAGSLGLMNAFPDMRWIPAEVIWAGDDENGFHTSHRSFFVGTNTGWSEFGPPTGRRCTWWVVANCVVIGNEYYQEWVIENSASLVQQLGLDVREAAREKANQTDTDNFALIGLGEPDRLRGQSKPFHMPPPAEGPFDPEDFVRRMLHYVWNWRLIGTSREYVAQNVRSFGPSGRQSYGIGDYMQNIVARLAMFPDLVHQVDDVYWMGNEAEGYQVAVRWSLIGTHTGYGIYGKPTGRRVRMWGISHFAIDGGKIVEDWTMFNEFFVLQQIFRDQPFS</sequence>
<evidence type="ECO:0000313" key="1">
    <source>
        <dbReference type="EMBL" id="KFL31277.1"/>
    </source>
</evidence>
<dbReference type="GO" id="GO:0030638">
    <property type="term" value="P:polyketide metabolic process"/>
    <property type="evidence" value="ECO:0007669"/>
    <property type="project" value="InterPro"/>
</dbReference>
<organism evidence="1 2">
    <name type="scientific">Devosia riboflavina</name>
    <dbReference type="NCBI Taxonomy" id="46914"/>
    <lineage>
        <taxon>Bacteria</taxon>
        <taxon>Pseudomonadati</taxon>
        <taxon>Pseudomonadota</taxon>
        <taxon>Alphaproteobacteria</taxon>
        <taxon>Hyphomicrobiales</taxon>
        <taxon>Devosiaceae</taxon>
        <taxon>Devosia</taxon>
    </lineage>
</organism>
<comment type="caution">
    <text evidence="1">The sequence shown here is derived from an EMBL/GenBank/DDBJ whole genome shotgun (WGS) entry which is preliminary data.</text>
</comment>
<dbReference type="STRING" id="46914.JP75_10325"/>
<dbReference type="InterPro" id="IPR009959">
    <property type="entry name" value="Cyclase_SnoaL-like"/>
</dbReference>
<dbReference type="AlphaFoldDB" id="A0A087M324"/>
<dbReference type="PANTHER" id="PTHR38436:SF1">
    <property type="entry name" value="ESTER CYCLASE"/>
    <property type="match status" value="1"/>
</dbReference>
<dbReference type="InterPro" id="IPR032710">
    <property type="entry name" value="NTF2-like_dom_sf"/>
</dbReference>
<name>A0A087M324_9HYPH</name>
<proteinExistence type="predicted"/>
<protein>
    <recommendedName>
        <fullName evidence="3">Polyketide cyclase</fullName>
    </recommendedName>
</protein>
<evidence type="ECO:0000313" key="2">
    <source>
        <dbReference type="Proteomes" id="UP000028981"/>
    </source>
</evidence>
<dbReference type="Gene3D" id="3.10.450.50">
    <property type="match status" value="2"/>
</dbReference>